<keyword evidence="5" id="KW-0255">Endonuclease</keyword>
<dbReference type="GO" id="GO:0005634">
    <property type="term" value="C:nucleus"/>
    <property type="evidence" value="ECO:0007669"/>
    <property type="project" value="UniProtKB-SubCell"/>
</dbReference>
<dbReference type="PANTHER" id="PTHR21077">
    <property type="entry name" value="EME1 PROTEIN"/>
    <property type="match status" value="1"/>
</dbReference>
<evidence type="ECO:0000256" key="8">
    <source>
        <dbReference type="ARBA" id="ARBA00022842"/>
    </source>
</evidence>
<dbReference type="GO" id="GO:0031573">
    <property type="term" value="P:mitotic intra-S DNA damage checkpoint signaling"/>
    <property type="evidence" value="ECO:0007669"/>
    <property type="project" value="TreeGrafter"/>
</dbReference>
<dbReference type="InterPro" id="IPR042530">
    <property type="entry name" value="EME1/EME2_C"/>
</dbReference>
<evidence type="ECO:0000256" key="6">
    <source>
        <dbReference type="ARBA" id="ARBA00022763"/>
    </source>
</evidence>
<evidence type="ECO:0000256" key="9">
    <source>
        <dbReference type="ARBA" id="ARBA00023172"/>
    </source>
</evidence>
<dbReference type="PANTHER" id="PTHR21077:SF5">
    <property type="entry name" value="CROSSOVER JUNCTION ENDONUCLEASE MMS4"/>
    <property type="match status" value="1"/>
</dbReference>
<feature type="compositionally biased region" description="Basic and acidic residues" evidence="13">
    <location>
        <begin position="108"/>
        <end position="140"/>
    </location>
</feature>
<reference evidence="14" key="1">
    <citation type="submission" date="2017-05" db="UniProtKB">
        <authorList>
            <consortium name="EnsemblMetazoa"/>
        </authorList>
    </citation>
    <scope>IDENTIFICATION</scope>
</reference>
<evidence type="ECO:0000256" key="1">
    <source>
        <dbReference type="ARBA" id="ARBA00001946"/>
    </source>
</evidence>
<dbReference type="GO" id="GO:0008821">
    <property type="term" value="F:crossover junction DNA endonuclease activity"/>
    <property type="evidence" value="ECO:0007669"/>
    <property type="project" value="TreeGrafter"/>
</dbReference>
<dbReference type="AlphaFoldDB" id="A0A1X7VU46"/>
<keyword evidence="11" id="KW-0539">Nucleus</keyword>
<evidence type="ECO:0000256" key="11">
    <source>
        <dbReference type="ARBA" id="ARBA00023242"/>
    </source>
</evidence>
<evidence type="ECO:0000256" key="2">
    <source>
        <dbReference type="ARBA" id="ARBA00004123"/>
    </source>
</evidence>
<dbReference type="GO" id="GO:0031297">
    <property type="term" value="P:replication fork processing"/>
    <property type="evidence" value="ECO:0007669"/>
    <property type="project" value="TreeGrafter"/>
</dbReference>
<accession>A0A1X7VU46</accession>
<dbReference type="GO" id="GO:0006302">
    <property type="term" value="P:double-strand break repair"/>
    <property type="evidence" value="ECO:0007669"/>
    <property type="project" value="TreeGrafter"/>
</dbReference>
<keyword evidence="12" id="KW-0469">Meiosis</keyword>
<keyword evidence="10" id="KW-0234">DNA repair</keyword>
<dbReference type="OrthoDB" id="343092at2759"/>
<dbReference type="GO" id="GO:0048476">
    <property type="term" value="C:Holliday junction resolvase complex"/>
    <property type="evidence" value="ECO:0007669"/>
    <property type="project" value="InterPro"/>
</dbReference>
<keyword evidence="6" id="KW-0227">DNA damage</keyword>
<dbReference type="STRING" id="400682.A0A1X7VU46"/>
<feature type="region of interest" description="Disordered" evidence="13">
    <location>
        <begin position="22"/>
        <end position="160"/>
    </location>
</feature>
<evidence type="ECO:0000256" key="4">
    <source>
        <dbReference type="ARBA" id="ARBA00022723"/>
    </source>
</evidence>
<keyword evidence="9" id="KW-0233">DNA recombination</keyword>
<dbReference type="GO" id="GO:0046872">
    <property type="term" value="F:metal ion binding"/>
    <property type="evidence" value="ECO:0007669"/>
    <property type="project" value="UniProtKB-KW"/>
</dbReference>
<evidence type="ECO:0000256" key="5">
    <source>
        <dbReference type="ARBA" id="ARBA00022759"/>
    </source>
</evidence>
<dbReference type="InParanoid" id="A0A1X7VU46"/>
<keyword evidence="7" id="KW-0378">Hydrolase</keyword>
<evidence type="ECO:0000313" key="14">
    <source>
        <dbReference type="EnsemblMetazoa" id="Aqu2.1.43380_001"/>
    </source>
</evidence>
<keyword evidence="3" id="KW-0540">Nuclease</keyword>
<evidence type="ECO:0000256" key="13">
    <source>
        <dbReference type="SAM" id="MobiDB-lite"/>
    </source>
</evidence>
<evidence type="ECO:0000256" key="3">
    <source>
        <dbReference type="ARBA" id="ARBA00022722"/>
    </source>
</evidence>
<evidence type="ECO:0000256" key="12">
    <source>
        <dbReference type="ARBA" id="ARBA00023254"/>
    </source>
</evidence>
<dbReference type="GO" id="GO:0000712">
    <property type="term" value="P:resolution of meiotic recombination intermediates"/>
    <property type="evidence" value="ECO:0007669"/>
    <property type="project" value="TreeGrafter"/>
</dbReference>
<comment type="cofactor">
    <cofactor evidence="1">
        <name>Mg(2+)</name>
        <dbReference type="ChEBI" id="CHEBI:18420"/>
    </cofactor>
</comment>
<keyword evidence="8" id="KW-0460">Magnesium</keyword>
<evidence type="ECO:0000256" key="10">
    <source>
        <dbReference type="ARBA" id="ARBA00023204"/>
    </source>
</evidence>
<sequence length="453" mass="51053">MGVAELKRRGYTCHMAECILISSDTEKTSSDEELPSFSSILKRKTTRPSSSKNKGAVRDSTATRNKNNKRSTEFSSTSNVIELDSPPDVAKCAEPESQSVSEEEELELDPKVAKKRRIEKEKEARRLERERKKAEKEHEKRVHKMVSQAETEGRKETRPGHRVKQMIVQLETSITECPKLMKSLLEQLEELEVQYKVEPSLPQHCVMWKRKSTTRCLDQELAKDQTSQSDDETLLQFMQRFAQGRDPKNVVILVNNIDAALRAQKTQRDRIFRAAVRKNKAAHLNSGEVLSYFDCENVMVGLQLETGYSVRLCNSPELVADIIITYTKALADRPFKKEDSFSFHGDLGPGATRKALKEAGDKTGLIWQHQLLQYPGVSTPVASAIITKYPSPSHLLKAYGNCSSQKEAESLLEDIQVRRGAGVIASTRRVGASISKRIHFSMMCKQASELLSN</sequence>
<keyword evidence="4" id="KW-0479">Metal-binding</keyword>
<organism evidence="14">
    <name type="scientific">Amphimedon queenslandica</name>
    <name type="common">Sponge</name>
    <dbReference type="NCBI Taxonomy" id="400682"/>
    <lineage>
        <taxon>Eukaryota</taxon>
        <taxon>Metazoa</taxon>
        <taxon>Porifera</taxon>
        <taxon>Demospongiae</taxon>
        <taxon>Heteroscleromorpha</taxon>
        <taxon>Haplosclerida</taxon>
        <taxon>Niphatidae</taxon>
        <taxon>Amphimedon</taxon>
    </lineage>
</organism>
<name>A0A1X7VU46_AMPQE</name>
<protein>
    <submittedName>
        <fullName evidence="14">Uncharacterized protein</fullName>
    </submittedName>
</protein>
<proteinExistence type="predicted"/>
<comment type="subcellular location">
    <subcellularLocation>
        <location evidence="2">Nucleus</location>
    </subcellularLocation>
</comment>
<dbReference type="Pfam" id="PF21292">
    <property type="entry name" value="EME1-MUS81_C"/>
    <property type="match status" value="1"/>
</dbReference>
<dbReference type="EnsemblMetazoa" id="Aqu2.1.43380_001">
    <property type="protein sequence ID" value="Aqu2.1.43380_001"/>
    <property type="gene ID" value="Aqu2.1.43380"/>
</dbReference>
<dbReference type="Gene3D" id="1.10.150.670">
    <property type="entry name" value="Crossover junction endonuclease EME1, DNA-binding domain"/>
    <property type="match status" value="1"/>
</dbReference>
<evidence type="ECO:0000256" key="7">
    <source>
        <dbReference type="ARBA" id="ARBA00022801"/>
    </source>
</evidence>
<dbReference type="Gene3D" id="3.40.50.10130">
    <property type="match status" value="1"/>
</dbReference>
<dbReference type="InterPro" id="IPR033310">
    <property type="entry name" value="Mms4/EME1/EME2"/>
</dbReference>